<accession>A0A8T2A0Z2</accession>
<gene>
    <name evidence="2" type="ORF">ISN45_Aa01g037270</name>
    <name evidence="1" type="ORF">ISN45_Aa04g000730</name>
</gene>
<reference evidence="1 3" key="1">
    <citation type="submission" date="2020-12" db="EMBL/GenBank/DDBJ databases">
        <title>Concerted genomic and epigenomic changes stabilize Arabidopsis allopolyploids.</title>
        <authorList>
            <person name="Chen Z."/>
        </authorList>
    </citation>
    <scope>NUCLEOTIDE SEQUENCE [LARGE SCALE GENOMIC DNA]</scope>
    <source>
        <strain evidence="1">Allo738</strain>
        <tissue evidence="1">Leaf</tissue>
    </source>
</reference>
<dbReference type="EMBL" id="JAEFBK010000009">
    <property type="protein sequence ID" value="KAG7567177.1"/>
    <property type="molecule type" value="Genomic_DNA"/>
</dbReference>
<dbReference type="Proteomes" id="UP000694240">
    <property type="component" value="Chromosome 9"/>
</dbReference>
<organism evidence="1 3">
    <name type="scientific">Arabidopsis thaliana x Arabidopsis arenosa</name>
    <dbReference type="NCBI Taxonomy" id="1240361"/>
    <lineage>
        <taxon>Eukaryota</taxon>
        <taxon>Viridiplantae</taxon>
        <taxon>Streptophyta</taxon>
        <taxon>Embryophyta</taxon>
        <taxon>Tracheophyta</taxon>
        <taxon>Spermatophyta</taxon>
        <taxon>Magnoliopsida</taxon>
        <taxon>eudicotyledons</taxon>
        <taxon>Gunneridae</taxon>
        <taxon>Pentapetalae</taxon>
        <taxon>rosids</taxon>
        <taxon>malvids</taxon>
        <taxon>Brassicales</taxon>
        <taxon>Brassicaceae</taxon>
        <taxon>Camelineae</taxon>
        <taxon>Arabidopsis</taxon>
    </lineage>
</organism>
<evidence type="ECO:0000313" key="2">
    <source>
        <dbReference type="EMBL" id="KAG7595003.1"/>
    </source>
</evidence>
<evidence type="ECO:0000313" key="1">
    <source>
        <dbReference type="EMBL" id="KAG7567177.1"/>
    </source>
</evidence>
<dbReference type="EMBL" id="JAEFBK010000006">
    <property type="protein sequence ID" value="KAG7595003.1"/>
    <property type="molecule type" value="Genomic_DNA"/>
</dbReference>
<dbReference type="AlphaFoldDB" id="A0A8T2A0Z2"/>
<comment type="caution">
    <text evidence="1">The sequence shown here is derived from an EMBL/GenBank/DDBJ whole genome shotgun (WGS) entry which is preliminary data.</text>
</comment>
<keyword evidence="3" id="KW-1185">Reference proteome</keyword>
<feature type="non-terminal residue" evidence="1">
    <location>
        <position position="54"/>
    </location>
</feature>
<name>A0A8T2A0Z2_9BRAS</name>
<protein>
    <submittedName>
        <fullName evidence="1">Uncharacterized protein</fullName>
    </submittedName>
</protein>
<dbReference type="Proteomes" id="UP000694240">
    <property type="component" value="Chromosome 6"/>
</dbReference>
<sequence length="54" mass="6272">MSICSIIPAQASIDGVFKPLVRFHRLADLRMLKILIFEVFILPGEERRPEDSFR</sequence>
<evidence type="ECO:0000313" key="3">
    <source>
        <dbReference type="Proteomes" id="UP000694240"/>
    </source>
</evidence>
<proteinExistence type="predicted"/>